<gene>
    <name evidence="3" type="ORF">EGYM00163_LOCUS17159</name>
</gene>
<sequence length="712" mass="80339">MPGRSENASFNHSERIMPDSETEDESGSPQSTLEEDVSPSEDESNASPGQKPKRSPHAEASSLGMKAKAVAKFKGVKVRNKLAQEVQVLQAEVGRLNRLKLQLSTGRDIIVCSFEDLKKRHEKEEEQIRAEVMKLQETIQEISASTERVPHVKRYICDFYMEFMDIPPELDPESKDHAEFLARHRMDIERKGPPSVLDALKQNLRKLLADKESEMLAMKTAIAQSAEMKQQDEEDSQAQMAQLQAEMDSAASKAEQMAKSKERLLEERGAVQTRLQARITELQQQNKELRAVIREREKTVETLSENVALRDRILMAKETRLGRCQKLEQQIEREKRQQQLESSNLRAQASKQRSMLEKDSKYFERGEKDHQALILGLEEVERQRVALSHALSPTNVEQHRAQAQTAKQTKERIRQEKEDICSAITELKRTNARLREENAVIKEEYTSLFAAIQHTQDRFRQENARQLMTASSTVRQSTGSWKQQVKSMQEKCDQKDAEISQLKRRYHRLVLAEFHQGQKYQTHKAELEEELKEVKLEHQKLAGLLPRMDDKLGYARPHTASPSVRTKAATPTDSDPKPEAKPQSPRGPAQSPRGPAQSVSPTVQRQSTAAAADSGLLADLPVQTPPAFSRAASTAVASPAHTQIRSPLRLSQSDITVSLGQDDSPCKVSQCTNTGSFSLSTNSCKKLVPRPGQSRNRVPPANMLRTSMVYKT</sequence>
<feature type="coiled-coil region" evidence="1">
    <location>
        <begin position="197"/>
        <end position="348"/>
    </location>
</feature>
<reference evidence="3" key="1">
    <citation type="submission" date="2021-01" db="EMBL/GenBank/DDBJ databases">
        <authorList>
            <person name="Corre E."/>
            <person name="Pelletier E."/>
            <person name="Niang G."/>
            <person name="Scheremetjew M."/>
            <person name="Finn R."/>
            <person name="Kale V."/>
            <person name="Holt S."/>
            <person name="Cochrane G."/>
            <person name="Meng A."/>
            <person name="Brown T."/>
            <person name="Cohen L."/>
        </authorList>
    </citation>
    <scope>NUCLEOTIDE SEQUENCE</scope>
    <source>
        <strain evidence="3">CCMP1594</strain>
    </source>
</reference>
<dbReference type="EMBL" id="HBJA01048565">
    <property type="protein sequence ID" value="CAE0806033.1"/>
    <property type="molecule type" value="Transcribed_RNA"/>
</dbReference>
<keyword evidence="1" id="KW-0175">Coiled coil</keyword>
<feature type="coiled-coil region" evidence="1">
    <location>
        <begin position="79"/>
        <end position="145"/>
    </location>
</feature>
<evidence type="ECO:0000256" key="2">
    <source>
        <dbReference type="SAM" id="MobiDB-lite"/>
    </source>
</evidence>
<protein>
    <submittedName>
        <fullName evidence="3">Uncharacterized protein</fullName>
    </submittedName>
</protein>
<feature type="region of interest" description="Disordered" evidence="2">
    <location>
        <begin position="548"/>
        <end position="610"/>
    </location>
</feature>
<name>A0A7S4CTI2_9EUGL</name>
<feature type="compositionally biased region" description="Acidic residues" evidence="2">
    <location>
        <begin position="33"/>
        <end position="44"/>
    </location>
</feature>
<feature type="compositionally biased region" description="Polar residues" evidence="2">
    <location>
        <begin position="1"/>
        <end position="11"/>
    </location>
</feature>
<feature type="region of interest" description="Disordered" evidence="2">
    <location>
        <begin position="1"/>
        <end position="63"/>
    </location>
</feature>
<feature type="compositionally biased region" description="Polar residues" evidence="2">
    <location>
        <begin position="560"/>
        <end position="573"/>
    </location>
</feature>
<feature type="coiled-coil region" evidence="1">
    <location>
        <begin position="396"/>
        <end position="444"/>
    </location>
</feature>
<evidence type="ECO:0000313" key="3">
    <source>
        <dbReference type="EMBL" id="CAE0806033.1"/>
    </source>
</evidence>
<accession>A0A7S4CTI2</accession>
<feature type="coiled-coil region" evidence="1">
    <location>
        <begin position="485"/>
        <end position="544"/>
    </location>
</feature>
<dbReference type="AlphaFoldDB" id="A0A7S4CTI2"/>
<evidence type="ECO:0000256" key="1">
    <source>
        <dbReference type="SAM" id="Coils"/>
    </source>
</evidence>
<organism evidence="3">
    <name type="scientific">Eutreptiella gymnastica</name>
    <dbReference type="NCBI Taxonomy" id="73025"/>
    <lineage>
        <taxon>Eukaryota</taxon>
        <taxon>Discoba</taxon>
        <taxon>Euglenozoa</taxon>
        <taxon>Euglenida</taxon>
        <taxon>Spirocuta</taxon>
        <taxon>Euglenophyceae</taxon>
        <taxon>Eutreptiales</taxon>
        <taxon>Eutreptiaceae</taxon>
        <taxon>Eutreptiella</taxon>
    </lineage>
</organism>
<feature type="compositionally biased region" description="Polar residues" evidence="2">
    <location>
        <begin position="597"/>
        <end position="608"/>
    </location>
</feature>
<proteinExistence type="predicted"/>